<evidence type="ECO:0000256" key="2">
    <source>
        <dbReference type="ARBA" id="ARBA00009533"/>
    </source>
</evidence>
<dbReference type="AlphaFoldDB" id="A0AAW1A992"/>
<dbReference type="InterPro" id="IPR015424">
    <property type="entry name" value="PyrdxlP-dep_Trfase"/>
</dbReference>
<dbReference type="GO" id="GO:0005737">
    <property type="term" value="C:cytoplasm"/>
    <property type="evidence" value="ECO:0007669"/>
    <property type="project" value="TreeGrafter"/>
</dbReference>
<keyword evidence="10" id="KW-1185">Reference proteome</keyword>
<evidence type="ECO:0008006" key="11">
    <source>
        <dbReference type="Google" id="ProtNLM"/>
    </source>
</evidence>
<proteinExistence type="inferred from homology"/>
<dbReference type="GO" id="GO:0016831">
    <property type="term" value="F:carboxy-lyase activity"/>
    <property type="evidence" value="ECO:0007669"/>
    <property type="project" value="UniProtKB-KW"/>
</dbReference>
<evidence type="ECO:0000313" key="9">
    <source>
        <dbReference type="EMBL" id="KAK9305621.1"/>
    </source>
</evidence>
<evidence type="ECO:0000256" key="1">
    <source>
        <dbReference type="ARBA" id="ARBA00001933"/>
    </source>
</evidence>
<evidence type="ECO:0000256" key="8">
    <source>
        <dbReference type="RuleBase" id="RU000382"/>
    </source>
</evidence>
<dbReference type="EMBL" id="JAWNGG020000049">
    <property type="protein sequence ID" value="KAK9305621.1"/>
    <property type="molecule type" value="Genomic_DNA"/>
</dbReference>
<evidence type="ECO:0000256" key="5">
    <source>
        <dbReference type="ARBA" id="ARBA00022898"/>
    </source>
</evidence>
<dbReference type="Gene3D" id="3.90.1150.170">
    <property type="match status" value="1"/>
</dbReference>
<accession>A0AAW1A992</accession>
<dbReference type="GO" id="GO:0019752">
    <property type="term" value="P:carboxylic acid metabolic process"/>
    <property type="evidence" value="ECO:0007669"/>
    <property type="project" value="InterPro"/>
</dbReference>
<comment type="cofactor">
    <cofactor evidence="1 7 8">
        <name>pyridoxal 5'-phosphate</name>
        <dbReference type="ChEBI" id="CHEBI:597326"/>
    </cofactor>
</comment>
<protein>
    <recommendedName>
        <fullName evidence="11">Cysteine sulfinic acid decarboxylase</fullName>
    </recommendedName>
</protein>
<dbReference type="InterPro" id="IPR015421">
    <property type="entry name" value="PyrdxlP-dep_Trfase_major"/>
</dbReference>
<feature type="modified residue" description="N6-(pyridoxal phosphate)lysine" evidence="7">
    <location>
        <position position="362"/>
    </location>
</feature>
<evidence type="ECO:0000313" key="10">
    <source>
        <dbReference type="Proteomes" id="UP001432146"/>
    </source>
</evidence>
<name>A0AAW1A992_9HYME</name>
<comment type="caution">
    <text evidence="9">The sequence shown here is derived from an EMBL/GenBank/DDBJ whole genome shotgun (WGS) entry which is preliminary data.</text>
</comment>
<dbReference type="InterPro" id="IPR002129">
    <property type="entry name" value="PyrdxlP-dep_de-COase"/>
</dbReference>
<dbReference type="Gene3D" id="3.40.640.10">
    <property type="entry name" value="Type I PLP-dependent aspartate aminotransferase-like (Major domain)"/>
    <property type="match status" value="1"/>
</dbReference>
<comment type="similarity">
    <text evidence="2 8">Belongs to the group II decarboxylase family.</text>
</comment>
<dbReference type="PANTHER" id="PTHR45677:SF12">
    <property type="entry name" value="BLACK, ISOFORM A"/>
    <property type="match status" value="1"/>
</dbReference>
<evidence type="ECO:0000256" key="7">
    <source>
        <dbReference type="PIRSR" id="PIRSR602129-50"/>
    </source>
</evidence>
<evidence type="ECO:0000256" key="3">
    <source>
        <dbReference type="ARBA" id="ARBA00011738"/>
    </source>
</evidence>
<dbReference type="GO" id="GO:0030170">
    <property type="term" value="F:pyridoxal phosphate binding"/>
    <property type="evidence" value="ECO:0007669"/>
    <property type="project" value="InterPro"/>
</dbReference>
<keyword evidence="4" id="KW-0210">Decarboxylase</keyword>
<keyword evidence="5 7" id="KW-0663">Pyridoxal phosphate</keyword>
<dbReference type="CDD" id="cd06450">
    <property type="entry name" value="DOPA_deC_like"/>
    <property type="match status" value="1"/>
</dbReference>
<dbReference type="SUPFAM" id="SSF53383">
    <property type="entry name" value="PLP-dependent transferases"/>
    <property type="match status" value="1"/>
</dbReference>
<organism evidence="9 10">
    <name type="scientific">Tetragonisca angustula</name>
    <dbReference type="NCBI Taxonomy" id="166442"/>
    <lineage>
        <taxon>Eukaryota</taxon>
        <taxon>Metazoa</taxon>
        <taxon>Ecdysozoa</taxon>
        <taxon>Arthropoda</taxon>
        <taxon>Hexapoda</taxon>
        <taxon>Insecta</taxon>
        <taxon>Pterygota</taxon>
        <taxon>Neoptera</taxon>
        <taxon>Endopterygota</taxon>
        <taxon>Hymenoptera</taxon>
        <taxon>Apocrita</taxon>
        <taxon>Aculeata</taxon>
        <taxon>Apoidea</taxon>
        <taxon>Anthophila</taxon>
        <taxon>Apidae</taxon>
        <taxon>Tetragonisca</taxon>
    </lineage>
</organism>
<sequence>MPANEETLSVSSDQIRNNFLGKVCDNGLRSNPARVSSDDDEEDCQNCGPESIINKDNEENCNYKSLPVREVHEKFMKSFVDLLLKEAVFEGTSRKNRVVEWMEPAALQSAIDLKLSDQGSSHKKLATLARNIIKYSVKTGHPRFINQLYSSVDPYGLLGQWLTDALNPSVYTYEVSPVFSLMEEEILYEMRKIVGWKDGRGEGIFCPGGSIANGYAINLARHYRFPELKELGLSGAGRLIIFTSKDSHYSVKKLSAFLGLGTSNVYEVKTDNTGKMCVTDLEAQIKRALDEGAVPLMVSATAGTTVLGAFDPLKEIALICKKYNLWYHVDAAWGGGALMSKKHRHLLTGVELADSVTWNPHKLLAAPQQCSTLLLRHEGLLQAAHGSKASYLFQPDKFYDTSFDSGDKHIQCGRRADVLKFWFMWKAKGTRGLEKHVDRVFELARYFTNYIRHREGFKLMLEPECTNVCFWYVPLSKRHLQGDELSKALQKIGPVVKERMMKKGSMLITYQPLCELPNFFRLVLQNSGLTEADMRFFAEEIERLAVDL</sequence>
<evidence type="ECO:0000256" key="6">
    <source>
        <dbReference type="ARBA" id="ARBA00023239"/>
    </source>
</evidence>
<keyword evidence="6 8" id="KW-0456">Lyase</keyword>
<evidence type="ECO:0000256" key="4">
    <source>
        <dbReference type="ARBA" id="ARBA00022793"/>
    </source>
</evidence>
<dbReference type="Pfam" id="PF00282">
    <property type="entry name" value="Pyridoxal_deC"/>
    <property type="match status" value="1"/>
</dbReference>
<reference evidence="9 10" key="1">
    <citation type="submission" date="2024-05" db="EMBL/GenBank/DDBJ databases">
        <title>The nuclear and mitochondrial genome assemblies of Tetragonisca angustula (Apidae: Meliponini), a tiny yet remarkable pollinator in the Neotropics.</title>
        <authorList>
            <person name="Ferrari R."/>
            <person name="Ricardo P.C."/>
            <person name="Dias F.C."/>
            <person name="Araujo N.S."/>
            <person name="Soares D.O."/>
            <person name="Zhou Q.-S."/>
            <person name="Zhu C.-D."/>
            <person name="Coutinho L."/>
            <person name="Airas M.C."/>
            <person name="Batista T.M."/>
        </authorList>
    </citation>
    <scope>NUCLEOTIDE SEQUENCE [LARGE SCALE GENOMIC DNA]</scope>
    <source>
        <strain evidence="9">ASF017062</strain>
        <tissue evidence="9">Abdomen</tissue>
    </source>
</reference>
<dbReference type="PANTHER" id="PTHR45677">
    <property type="entry name" value="GLUTAMATE DECARBOXYLASE-RELATED"/>
    <property type="match status" value="1"/>
</dbReference>
<dbReference type="FunFam" id="3.40.640.10:FF:000016">
    <property type="entry name" value="Glutamate decarboxylase like 1"/>
    <property type="match status" value="1"/>
</dbReference>
<dbReference type="Proteomes" id="UP001432146">
    <property type="component" value="Unassembled WGS sequence"/>
</dbReference>
<comment type="subunit">
    <text evidence="3">Homodimer.</text>
</comment>
<gene>
    <name evidence="9" type="ORF">QLX08_003402</name>
</gene>